<organism evidence="7">
    <name type="scientific">marine metagenome</name>
    <dbReference type="NCBI Taxonomy" id="408172"/>
    <lineage>
        <taxon>unclassified sequences</taxon>
        <taxon>metagenomes</taxon>
        <taxon>ecological metagenomes</taxon>
    </lineage>
</organism>
<dbReference type="InterPro" id="IPR035904">
    <property type="entry name" value="Chorismate_synth_AroC_sf"/>
</dbReference>
<accession>A0A382S4L7</accession>
<dbReference type="NCBIfam" id="TIGR00033">
    <property type="entry name" value="aroC"/>
    <property type="match status" value="1"/>
</dbReference>
<protein>
    <recommendedName>
        <fullName evidence="3">chorismate synthase</fullName>
        <ecNumber evidence="3">4.2.3.5</ecNumber>
    </recommendedName>
</protein>
<evidence type="ECO:0000313" key="7">
    <source>
        <dbReference type="EMBL" id="SVD04425.1"/>
    </source>
</evidence>
<dbReference type="Pfam" id="PF01264">
    <property type="entry name" value="Chorismate_synt"/>
    <property type="match status" value="1"/>
</dbReference>
<dbReference type="Gene3D" id="3.60.150.10">
    <property type="entry name" value="Chorismate synthase AroC"/>
    <property type="match status" value="1"/>
</dbReference>
<dbReference type="GO" id="GO:0010181">
    <property type="term" value="F:FMN binding"/>
    <property type="evidence" value="ECO:0007669"/>
    <property type="project" value="TreeGrafter"/>
</dbReference>
<dbReference type="PANTHER" id="PTHR21085:SF0">
    <property type="entry name" value="CHORISMATE SYNTHASE"/>
    <property type="match status" value="1"/>
</dbReference>
<dbReference type="InterPro" id="IPR000453">
    <property type="entry name" value="Chorismate_synth"/>
</dbReference>
<comment type="pathway">
    <text evidence="1">Metabolic intermediate biosynthesis; chorismate biosynthesis; chorismate from D-erythrose 4-phosphate and phosphoenolpyruvate: step 7/7.</text>
</comment>
<evidence type="ECO:0000256" key="3">
    <source>
        <dbReference type="ARBA" id="ARBA00013036"/>
    </source>
</evidence>
<evidence type="ECO:0000256" key="2">
    <source>
        <dbReference type="ARBA" id="ARBA00008014"/>
    </source>
</evidence>
<comment type="similarity">
    <text evidence="2">Belongs to the chorismate synthase family.</text>
</comment>
<keyword evidence="5" id="KW-0057">Aromatic amino acid biosynthesis</keyword>
<dbReference type="SUPFAM" id="SSF103263">
    <property type="entry name" value="Chorismate synthase, AroC"/>
    <property type="match status" value="1"/>
</dbReference>
<dbReference type="PANTHER" id="PTHR21085">
    <property type="entry name" value="CHORISMATE SYNTHASE"/>
    <property type="match status" value="1"/>
</dbReference>
<dbReference type="CDD" id="cd07304">
    <property type="entry name" value="Chorismate_synthase"/>
    <property type="match status" value="1"/>
</dbReference>
<evidence type="ECO:0000256" key="1">
    <source>
        <dbReference type="ARBA" id="ARBA00005044"/>
    </source>
</evidence>
<keyword evidence="4" id="KW-0028">Amino-acid biosynthesis</keyword>
<dbReference type="PROSITE" id="PS00787">
    <property type="entry name" value="CHORISMATE_SYNTHASE_1"/>
    <property type="match status" value="1"/>
</dbReference>
<keyword evidence="6" id="KW-0456">Lyase</keyword>
<dbReference type="EC" id="4.2.3.5" evidence="3"/>
<dbReference type="PROSITE" id="PS00788">
    <property type="entry name" value="CHORISMATE_SYNTHASE_2"/>
    <property type="match status" value="1"/>
</dbReference>
<dbReference type="AlphaFoldDB" id="A0A382S4L7"/>
<reference evidence="7" key="1">
    <citation type="submission" date="2018-05" db="EMBL/GenBank/DDBJ databases">
        <authorList>
            <person name="Lanie J.A."/>
            <person name="Ng W.-L."/>
            <person name="Kazmierczak K.M."/>
            <person name="Andrzejewski T.M."/>
            <person name="Davidsen T.M."/>
            <person name="Wayne K.J."/>
            <person name="Tettelin H."/>
            <person name="Glass J.I."/>
            <person name="Rusch D."/>
            <person name="Podicherti R."/>
            <person name="Tsui H.-C.T."/>
            <person name="Winkler M.E."/>
        </authorList>
    </citation>
    <scope>NUCLEOTIDE SEQUENCE</scope>
</reference>
<dbReference type="GO" id="GO:0009073">
    <property type="term" value="P:aromatic amino acid family biosynthetic process"/>
    <property type="evidence" value="ECO:0007669"/>
    <property type="project" value="UniProtKB-KW"/>
</dbReference>
<dbReference type="UniPathway" id="UPA00053">
    <property type="reaction ID" value="UER00090"/>
</dbReference>
<sequence length="249" mass="26834">MTGNSIGNLFKVTTFGESHGIGIGGVVDGCPAGLDIDHQFIQDQLDRRRPGQSILVTQRKESDKVEFLSGIFDGKSTGAPIAFIVYNKDQRSKDYDHLKSTYRPSHGDFTYSSKYGIRDHTGGGRYSARETVSRVIAGAVAQLLLKHENINISGFVSKIGDVQLLNDISTYDLKNTEQSIVRCPDPDLSQKMEELILSVKKEGDTVGGNVGCIVTGMPVGLGQPVFSKLDAELSKAMISIPAAKGDAAL</sequence>
<gene>
    <name evidence="7" type="ORF">METZ01_LOCUS357279</name>
</gene>
<dbReference type="EMBL" id="UINC01126136">
    <property type="protein sequence ID" value="SVD04425.1"/>
    <property type="molecule type" value="Genomic_DNA"/>
</dbReference>
<dbReference type="GO" id="GO:0005829">
    <property type="term" value="C:cytosol"/>
    <property type="evidence" value="ECO:0007669"/>
    <property type="project" value="TreeGrafter"/>
</dbReference>
<evidence type="ECO:0000256" key="6">
    <source>
        <dbReference type="ARBA" id="ARBA00023239"/>
    </source>
</evidence>
<proteinExistence type="inferred from homology"/>
<name>A0A382S4L7_9ZZZZ</name>
<dbReference type="GO" id="GO:0004107">
    <property type="term" value="F:chorismate synthase activity"/>
    <property type="evidence" value="ECO:0007669"/>
    <property type="project" value="UniProtKB-EC"/>
</dbReference>
<dbReference type="InterPro" id="IPR020541">
    <property type="entry name" value="Chorismate_synthase_CS"/>
</dbReference>
<evidence type="ECO:0000256" key="5">
    <source>
        <dbReference type="ARBA" id="ARBA00023141"/>
    </source>
</evidence>
<dbReference type="GO" id="GO:0009423">
    <property type="term" value="P:chorismate biosynthetic process"/>
    <property type="evidence" value="ECO:0007669"/>
    <property type="project" value="UniProtKB-UniPathway"/>
</dbReference>
<dbReference type="GO" id="GO:0008652">
    <property type="term" value="P:amino acid biosynthetic process"/>
    <property type="evidence" value="ECO:0007669"/>
    <property type="project" value="UniProtKB-KW"/>
</dbReference>
<evidence type="ECO:0000256" key="4">
    <source>
        <dbReference type="ARBA" id="ARBA00022605"/>
    </source>
</evidence>